<organism evidence="2 3">
    <name type="scientific">Bacteroides xylanisolvens SD CC 1b</name>
    <dbReference type="NCBI Taxonomy" id="702447"/>
    <lineage>
        <taxon>Bacteria</taxon>
        <taxon>Pseudomonadati</taxon>
        <taxon>Bacteroidota</taxon>
        <taxon>Bacteroidia</taxon>
        <taxon>Bacteroidales</taxon>
        <taxon>Bacteroidaceae</taxon>
        <taxon>Bacteroides</taxon>
    </lineage>
</organism>
<gene>
    <name evidence="2" type="ORF">BN890_40770</name>
</gene>
<feature type="compositionally biased region" description="Basic and acidic residues" evidence="1">
    <location>
        <begin position="259"/>
        <end position="275"/>
    </location>
</feature>
<evidence type="ECO:0000256" key="1">
    <source>
        <dbReference type="SAM" id="MobiDB-lite"/>
    </source>
</evidence>
<dbReference type="AlphaFoldDB" id="W6P9T4"/>
<sequence length="367" mass="41687">MNKKIAGIQYNYLNLPDRIEFEDGSSISYLYDAAGTKLRVVHSIAGNTTTTDYCGNVIYENGTPKTLLTDAGFVSLNDNKYHYYLQDHQGNNRVVVSQDGVVEEVNHYYPFGGIFASTSSVQPYKYNGKELDRKGGLDWYDYGARMYDAALGRWHVVDPMADKDYSWSVYVYCQNNTIKYIDPDGKQVIPVPMPYAPLPFYSPITYPQSYNLPSDQQIMRHASGKFAEVGQIITDTPRMSYAFGTLLYYQAKNAISPEYEHQRNRERKSKEELDRNQANVAKSIDTNVSGMMPNGDPAPKRNPKDGGKKTMVGMILGAIGTLSKETLDVTNPDPSQDSYEVHTKKVEKKEIYGPTIWEEYFDWKINF</sequence>
<dbReference type="NCBIfam" id="TIGR03696">
    <property type="entry name" value="Rhs_assc_core"/>
    <property type="match status" value="1"/>
</dbReference>
<proteinExistence type="predicted"/>
<comment type="caution">
    <text evidence="2">The sequence shown here is derived from an EMBL/GenBank/DDBJ whole genome shotgun (WGS) entry which is preliminary data.</text>
</comment>
<evidence type="ECO:0000313" key="2">
    <source>
        <dbReference type="EMBL" id="CDM06474.1"/>
    </source>
</evidence>
<name>W6P9T4_9BACE</name>
<feature type="compositionally biased region" description="Polar residues" evidence="1">
    <location>
        <begin position="276"/>
        <end position="289"/>
    </location>
</feature>
<evidence type="ECO:0008006" key="4">
    <source>
        <dbReference type="Google" id="ProtNLM"/>
    </source>
</evidence>
<evidence type="ECO:0000313" key="3">
    <source>
        <dbReference type="Proteomes" id="UP000019380"/>
    </source>
</evidence>
<dbReference type="EMBL" id="CBXG010000046">
    <property type="protein sequence ID" value="CDM06474.1"/>
    <property type="molecule type" value="Genomic_DNA"/>
</dbReference>
<dbReference type="InterPro" id="IPR050708">
    <property type="entry name" value="T6SS_VgrG/RHS"/>
</dbReference>
<dbReference type="PANTHER" id="PTHR32305">
    <property type="match status" value="1"/>
</dbReference>
<protein>
    <recommendedName>
        <fullName evidence="4">Cell well associated RhsD protein</fullName>
    </recommendedName>
</protein>
<reference evidence="2 3" key="1">
    <citation type="submission" date="2013-12" db="EMBL/GenBank/DDBJ databases">
        <title>Improved hybrid genome assemblies of Bacteroides xylanisolvens SD CC 1b and Bacteroides xylanisolvens SD CC 2a using Illumina and 454 Sequencing.</title>
        <authorList>
            <person name="Ramaraj T."/>
            <person name="Sundararajan A."/>
            <person name="Mudge J."/>
            <person name="Schilkey F.D."/>
            <person name="Delvecchio V."/>
            <person name="Donlon M."/>
            <person name="Ziemer C."/>
        </authorList>
    </citation>
    <scope>NUCLEOTIDE SEQUENCE [LARGE SCALE GENOMIC DNA]</scope>
</reference>
<feature type="region of interest" description="Disordered" evidence="1">
    <location>
        <begin position="259"/>
        <end position="309"/>
    </location>
</feature>
<feature type="compositionally biased region" description="Basic and acidic residues" evidence="1">
    <location>
        <begin position="298"/>
        <end position="308"/>
    </location>
</feature>
<accession>W6P9T4</accession>
<dbReference type="Gene3D" id="2.180.10.10">
    <property type="entry name" value="RHS repeat-associated core"/>
    <property type="match status" value="1"/>
</dbReference>
<dbReference type="Proteomes" id="UP000019380">
    <property type="component" value="Unassembled WGS sequence"/>
</dbReference>
<dbReference type="PANTHER" id="PTHR32305:SF15">
    <property type="entry name" value="PROTEIN RHSA-RELATED"/>
    <property type="match status" value="1"/>
</dbReference>
<dbReference type="InterPro" id="IPR022385">
    <property type="entry name" value="Rhs_assc_core"/>
</dbReference>